<dbReference type="Pfam" id="PF18073">
    <property type="entry name" value="Zn_ribbon_LapB"/>
    <property type="match status" value="1"/>
</dbReference>
<keyword evidence="1" id="KW-0479">Metal-binding</keyword>
<dbReference type="InterPro" id="IPR019734">
    <property type="entry name" value="TPR_rpt"/>
</dbReference>
<dbReference type="Gene3D" id="1.25.40.10">
    <property type="entry name" value="Tetratricopeptide repeat domain"/>
    <property type="match status" value="1"/>
</dbReference>
<dbReference type="InterPro" id="IPR011990">
    <property type="entry name" value="TPR-like_helical_dom_sf"/>
</dbReference>
<evidence type="ECO:0000313" key="3">
    <source>
        <dbReference type="EMBL" id="SVB62654.1"/>
    </source>
</evidence>
<evidence type="ECO:0000259" key="2">
    <source>
        <dbReference type="Pfam" id="PF18073"/>
    </source>
</evidence>
<evidence type="ECO:0000256" key="1">
    <source>
        <dbReference type="ARBA" id="ARBA00022723"/>
    </source>
</evidence>
<dbReference type="Pfam" id="PF13432">
    <property type="entry name" value="TPR_16"/>
    <property type="match status" value="2"/>
</dbReference>
<feature type="domain" description="LapB rubredoxin metal binding" evidence="2">
    <location>
        <begin position="354"/>
        <end position="378"/>
    </location>
</feature>
<dbReference type="SMART" id="SM00028">
    <property type="entry name" value="TPR"/>
    <property type="match status" value="4"/>
</dbReference>
<accession>A0A382FJZ0</accession>
<organism evidence="3">
    <name type="scientific">marine metagenome</name>
    <dbReference type="NCBI Taxonomy" id="408172"/>
    <lineage>
        <taxon>unclassified sequences</taxon>
        <taxon>metagenomes</taxon>
        <taxon>ecological metagenomes</taxon>
    </lineage>
</organism>
<reference evidence="3" key="1">
    <citation type="submission" date="2018-05" db="EMBL/GenBank/DDBJ databases">
        <authorList>
            <person name="Lanie J.A."/>
            <person name="Ng W.-L."/>
            <person name="Kazmierczak K.M."/>
            <person name="Andrzejewski T.M."/>
            <person name="Davidsen T.M."/>
            <person name="Wayne K.J."/>
            <person name="Tettelin H."/>
            <person name="Glass J.I."/>
            <person name="Rusch D."/>
            <person name="Podicherti R."/>
            <person name="Tsui H.-C.T."/>
            <person name="Winkler M.E."/>
        </authorList>
    </citation>
    <scope>NUCLEOTIDE SEQUENCE</scope>
</reference>
<gene>
    <name evidence="3" type="ORF">METZ01_LOCUS215508</name>
</gene>
<dbReference type="AlphaFoldDB" id="A0A382FJZ0"/>
<protein>
    <recommendedName>
        <fullName evidence="2">LapB rubredoxin metal binding domain-containing protein</fullName>
    </recommendedName>
</protein>
<proteinExistence type="inferred from homology"/>
<dbReference type="GO" id="GO:0046872">
    <property type="term" value="F:metal ion binding"/>
    <property type="evidence" value="ECO:0007669"/>
    <property type="project" value="UniProtKB-KW"/>
</dbReference>
<dbReference type="EMBL" id="UINC01050093">
    <property type="protein sequence ID" value="SVB62654.1"/>
    <property type="molecule type" value="Genomic_DNA"/>
</dbReference>
<dbReference type="SUPFAM" id="SSF48452">
    <property type="entry name" value="TPR-like"/>
    <property type="match status" value="1"/>
</dbReference>
<name>A0A382FJZ0_9ZZZZ</name>
<sequence>MDPVWLLIFLPFAAASGWYAARHGWHYPSGPEKLLPTTYYRSLNYLLNEQHDKALDVLIEALEEHEETVEIQLALGSLFRRRGEVERATQVHQNLVARSGLDPKQRLHALFELSQDYYKAGLLDRAENLLVEVTVSSEFAESAYRLLVQIYEQEREWESAVTAASKLSEASGDDLTGLIAQFLCELSDSSMAAGKYPESETHIKEALRIDPDCTRALIQSGRLYAIRGQHRSAIGAWFRISERRPEMVVDVVDLVRSSYEALNARDGYRQFLESGLEKNDDFRLVLALVELLNDLGETDEARNYLVDWIQKNRTLEPLYRLLERGSSEGAKSPTVDLGLVSQLVSSVAAGKGGYECRQCGFRAKAMHWQCPGCRSWNTTTPRRWVT</sequence>
<dbReference type="HAMAP" id="MF_00994">
    <property type="entry name" value="LPS_assembly_LapB"/>
    <property type="match status" value="1"/>
</dbReference>
<dbReference type="InterPro" id="IPR041166">
    <property type="entry name" value="Rubredoxin_2"/>
</dbReference>
<dbReference type="NCBIfam" id="NF008757">
    <property type="entry name" value="PRK11788.1-5"/>
    <property type="match status" value="1"/>
</dbReference>
<dbReference type="GO" id="GO:0008653">
    <property type="term" value="P:lipopolysaccharide metabolic process"/>
    <property type="evidence" value="ECO:0007669"/>
    <property type="project" value="InterPro"/>
</dbReference>
<dbReference type="InterPro" id="IPR030865">
    <property type="entry name" value="LapB"/>
</dbReference>